<dbReference type="GO" id="GO:0046914">
    <property type="term" value="F:transition metal ion binding"/>
    <property type="evidence" value="ECO:0007669"/>
    <property type="project" value="InterPro"/>
</dbReference>
<comment type="caution">
    <text evidence="3">The sequence shown here is derived from an EMBL/GenBank/DDBJ whole genome shotgun (WGS) entry which is preliminary data.</text>
</comment>
<dbReference type="AlphaFoldDB" id="A0A2N6CTR7"/>
<dbReference type="SMART" id="SM00899">
    <property type="entry name" value="FeoA"/>
    <property type="match status" value="1"/>
</dbReference>
<organism evidence="3 4">
    <name type="scientific">Sedimenticola selenatireducens</name>
    <dbReference type="NCBI Taxonomy" id="191960"/>
    <lineage>
        <taxon>Bacteria</taxon>
        <taxon>Pseudomonadati</taxon>
        <taxon>Pseudomonadota</taxon>
        <taxon>Gammaproteobacteria</taxon>
        <taxon>Chromatiales</taxon>
        <taxon>Sedimenticolaceae</taxon>
        <taxon>Sedimenticola</taxon>
    </lineage>
</organism>
<name>A0A2N6CTR7_9GAMM</name>
<sequence length="84" mass="8943">MDAAVAADNIVTLDHVPTWAQARITRIQGDKGLARRLLGLGLRVGSEITVLQQRRRGVVVASAGTRVALGSSVADKLLMQPLDQ</sequence>
<dbReference type="SUPFAM" id="SSF50037">
    <property type="entry name" value="C-terminal domain of transcriptional repressors"/>
    <property type="match status" value="1"/>
</dbReference>
<evidence type="ECO:0000313" key="3">
    <source>
        <dbReference type="EMBL" id="PLX60563.1"/>
    </source>
</evidence>
<keyword evidence="1" id="KW-0408">Iron</keyword>
<dbReference type="Gene3D" id="2.30.30.90">
    <property type="match status" value="1"/>
</dbReference>
<proteinExistence type="predicted"/>
<dbReference type="InterPro" id="IPR007167">
    <property type="entry name" value="Fe-transptr_FeoA-like"/>
</dbReference>
<feature type="domain" description="Ferrous iron transporter FeoA-like" evidence="2">
    <location>
        <begin position="11"/>
        <end position="81"/>
    </location>
</feature>
<gene>
    <name evidence="3" type="ORF">C0630_14000</name>
</gene>
<dbReference type="Pfam" id="PF04023">
    <property type="entry name" value="FeoA"/>
    <property type="match status" value="1"/>
</dbReference>
<evidence type="ECO:0000313" key="4">
    <source>
        <dbReference type="Proteomes" id="UP000235015"/>
    </source>
</evidence>
<protein>
    <submittedName>
        <fullName evidence="3">Ferrous iron transport protein A</fullName>
    </submittedName>
</protein>
<dbReference type="RefSeq" id="WP_273440150.1">
    <property type="nucleotide sequence ID" value="NZ_PKUN01000023.1"/>
</dbReference>
<dbReference type="Proteomes" id="UP000235015">
    <property type="component" value="Unassembled WGS sequence"/>
</dbReference>
<dbReference type="InterPro" id="IPR038157">
    <property type="entry name" value="FeoA_core_dom"/>
</dbReference>
<evidence type="ECO:0000259" key="2">
    <source>
        <dbReference type="SMART" id="SM00899"/>
    </source>
</evidence>
<reference evidence="3 4" key="1">
    <citation type="submission" date="2017-11" db="EMBL/GenBank/DDBJ databases">
        <title>Genome-resolved metagenomics identifies genetic mobility, metabolic interactions, and unexpected diversity in perchlorate-reducing communities.</title>
        <authorList>
            <person name="Barnum T.P."/>
            <person name="Figueroa I.A."/>
            <person name="Carlstrom C.I."/>
            <person name="Lucas L.N."/>
            <person name="Engelbrektson A.L."/>
            <person name="Coates J.D."/>
        </authorList>
    </citation>
    <scope>NUCLEOTIDE SEQUENCE [LARGE SCALE GENOMIC DNA]</scope>
    <source>
        <strain evidence="3">BM301</strain>
    </source>
</reference>
<dbReference type="EMBL" id="PKUN01000023">
    <property type="protein sequence ID" value="PLX60563.1"/>
    <property type="molecule type" value="Genomic_DNA"/>
</dbReference>
<dbReference type="STRING" id="1111735.GCA_000428045_02650"/>
<accession>A0A2N6CTR7</accession>
<dbReference type="InterPro" id="IPR008988">
    <property type="entry name" value="Transcriptional_repressor_C"/>
</dbReference>
<evidence type="ECO:0000256" key="1">
    <source>
        <dbReference type="ARBA" id="ARBA00023004"/>
    </source>
</evidence>